<gene>
    <name evidence="3" type="ORF">chiPu_0031855</name>
</gene>
<dbReference type="Pfam" id="PF00120">
    <property type="entry name" value="Gln-synt_C"/>
    <property type="match status" value="1"/>
</dbReference>
<dbReference type="Gene3D" id="3.30.590.10">
    <property type="entry name" value="Glutamine synthetase/guanido kinase, catalytic domain"/>
    <property type="match status" value="1"/>
</dbReference>
<comment type="caution">
    <text evidence="3">The sequence shown here is derived from an EMBL/GenBank/DDBJ whole genome shotgun (WGS) entry which is preliminary data.</text>
</comment>
<dbReference type="InterPro" id="IPR014746">
    <property type="entry name" value="Gln_synth/guanido_kin_cat_dom"/>
</dbReference>
<reference evidence="3 4" key="1">
    <citation type="journal article" date="2018" name="Nat. Ecol. Evol.">
        <title>Shark genomes provide insights into elasmobranch evolution and the origin of vertebrates.</title>
        <authorList>
            <person name="Hara Y"/>
            <person name="Yamaguchi K"/>
            <person name="Onimaru K"/>
            <person name="Kadota M"/>
            <person name="Koyanagi M"/>
            <person name="Keeley SD"/>
            <person name="Tatsumi K"/>
            <person name="Tanaka K"/>
            <person name="Motone F"/>
            <person name="Kageyama Y"/>
            <person name="Nozu R"/>
            <person name="Adachi N"/>
            <person name="Nishimura O"/>
            <person name="Nakagawa R"/>
            <person name="Tanegashima C"/>
            <person name="Kiyatake I"/>
            <person name="Matsumoto R"/>
            <person name="Murakumo K"/>
            <person name="Nishida K"/>
            <person name="Terakita A"/>
            <person name="Kuratani S"/>
            <person name="Sato K"/>
            <person name="Hyodo S Kuraku.S."/>
        </authorList>
    </citation>
    <scope>NUCLEOTIDE SEQUENCE [LARGE SCALE GENOMIC DNA]</scope>
</reference>
<dbReference type="SUPFAM" id="SSF55931">
    <property type="entry name" value="Glutamine synthetase/guanido kinase"/>
    <property type="match status" value="1"/>
</dbReference>
<protein>
    <recommendedName>
        <fullName evidence="2">GS catalytic domain-containing protein</fullName>
    </recommendedName>
</protein>
<dbReference type="EMBL" id="BEZZ01220833">
    <property type="protein sequence ID" value="GCC47962.1"/>
    <property type="molecule type" value="Genomic_DNA"/>
</dbReference>
<proteinExistence type="inferred from homology"/>
<dbReference type="InterPro" id="IPR008146">
    <property type="entry name" value="Gln_synth_cat_dom"/>
</dbReference>
<dbReference type="AlphaFoldDB" id="A0A401TZ87"/>
<evidence type="ECO:0000256" key="1">
    <source>
        <dbReference type="RuleBase" id="RU000384"/>
    </source>
</evidence>
<sequence>ADTPYETKAALLPKSLREAVFALNDDPFFRGALGPEFVDYYVFIKNAEIERFQAERFEGNSASNLGEDFTRIRALKGLCPLPSERARSGKLASAAQLLAHCRQQRLALRNAGNQHFVLVSGRSTISDVPAAPWRCFIGKLRFAIVGQLHQLGGHASHAMKLNRATGWQCVDLDGSDIRIALR</sequence>
<comment type="similarity">
    <text evidence="1">Belongs to the glutamine synthetase family.</text>
</comment>
<keyword evidence="4" id="KW-1185">Reference proteome</keyword>
<dbReference type="GO" id="GO:0004356">
    <property type="term" value="F:glutamine synthetase activity"/>
    <property type="evidence" value="ECO:0007669"/>
    <property type="project" value="InterPro"/>
</dbReference>
<feature type="non-terminal residue" evidence="3">
    <location>
        <position position="1"/>
    </location>
</feature>
<feature type="non-terminal residue" evidence="3">
    <location>
        <position position="182"/>
    </location>
</feature>
<evidence type="ECO:0000259" key="2">
    <source>
        <dbReference type="Pfam" id="PF00120"/>
    </source>
</evidence>
<organism evidence="3 4">
    <name type="scientific">Chiloscyllium punctatum</name>
    <name type="common">Brownbanded bambooshark</name>
    <name type="synonym">Hemiscyllium punctatum</name>
    <dbReference type="NCBI Taxonomy" id="137246"/>
    <lineage>
        <taxon>Eukaryota</taxon>
        <taxon>Metazoa</taxon>
        <taxon>Chordata</taxon>
        <taxon>Craniata</taxon>
        <taxon>Vertebrata</taxon>
        <taxon>Chondrichthyes</taxon>
        <taxon>Elasmobranchii</taxon>
        <taxon>Galeomorphii</taxon>
        <taxon>Galeoidea</taxon>
        <taxon>Orectolobiformes</taxon>
        <taxon>Hemiscylliidae</taxon>
        <taxon>Chiloscyllium</taxon>
    </lineage>
</organism>
<dbReference type="OrthoDB" id="2502039at2759"/>
<name>A0A401TZ87_CHIPU</name>
<dbReference type="Proteomes" id="UP000287033">
    <property type="component" value="Unassembled WGS sequence"/>
</dbReference>
<evidence type="ECO:0000313" key="3">
    <source>
        <dbReference type="EMBL" id="GCC47962.1"/>
    </source>
</evidence>
<evidence type="ECO:0000313" key="4">
    <source>
        <dbReference type="Proteomes" id="UP000287033"/>
    </source>
</evidence>
<feature type="domain" description="GS catalytic" evidence="2">
    <location>
        <begin position="9"/>
        <end position="55"/>
    </location>
</feature>
<accession>A0A401TZ87</accession>